<dbReference type="SUPFAM" id="SSF52949">
    <property type="entry name" value="Macro domain-like"/>
    <property type="match status" value="1"/>
</dbReference>
<gene>
    <name evidence="2" type="ORF">MNB_SV-4-120</name>
</gene>
<evidence type="ECO:0000313" key="2">
    <source>
        <dbReference type="EMBL" id="SFV90365.1"/>
    </source>
</evidence>
<dbReference type="PROSITE" id="PS51154">
    <property type="entry name" value="MACRO"/>
    <property type="match status" value="1"/>
</dbReference>
<feature type="domain" description="Macro" evidence="1">
    <location>
        <begin position="1"/>
        <end position="180"/>
    </location>
</feature>
<protein>
    <submittedName>
        <fullName evidence="2">Appr-1-p processing</fullName>
    </submittedName>
</protein>
<dbReference type="InterPro" id="IPR043472">
    <property type="entry name" value="Macro_dom-like"/>
</dbReference>
<dbReference type="AlphaFoldDB" id="A0A1W1E8R8"/>
<dbReference type="SMART" id="SM00506">
    <property type="entry name" value="A1pp"/>
    <property type="match status" value="1"/>
</dbReference>
<evidence type="ECO:0000259" key="1">
    <source>
        <dbReference type="PROSITE" id="PS51154"/>
    </source>
</evidence>
<organism evidence="2">
    <name type="scientific">hydrothermal vent metagenome</name>
    <dbReference type="NCBI Taxonomy" id="652676"/>
    <lineage>
        <taxon>unclassified sequences</taxon>
        <taxon>metagenomes</taxon>
        <taxon>ecological metagenomes</taxon>
    </lineage>
</organism>
<dbReference type="InterPro" id="IPR002589">
    <property type="entry name" value="Macro_dom"/>
</dbReference>
<dbReference type="Gene3D" id="3.40.220.10">
    <property type="entry name" value="Leucine Aminopeptidase, subunit E, domain 1"/>
    <property type="match status" value="1"/>
</dbReference>
<dbReference type="Pfam" id="PF01661">
    <property type="entry name" value="Macro"/>
    <property type="match status" value="1"/>
</dbReference>
<accession>A0A1W1E8R8</accession>
<dbReference type="EMBL" id="FPIB01000014">
    <property type="protein sequence ID" value="SFV90365.1"/>
    <property type="molecule type" value="Genomic_DNA"/>
</dbReference>
<proteinExistence type="predicted"/>
<name>A0A1W1E8R8_9ZZZZ</name>
<reference evidence="2" key="1">
    <citation type="submission" date="2016-10" db="EMBL/GenBank/DDBJ databases">
        <authorList>
            <person name="de Groot N.N."/>
        </authorList>
    </citation>
    <scope>NUCLEOTIDE SEQUENCE</scope>
</reference>
<sequence length="180" mass="20373">MSYRIVVKQGNLVEENTDFIVNASNTRLILGSGVSMAFKRHCGIDLQKELDTILESIDGELEQGDVVASSTYKADNFKYALHAAVMNYNQGVRDKAKNPTLETIKKVLFNIENYLLWYAKNRSKKMKLVLPLLGCGVGGLNKPNVIALYKDFFQKEVDFECEVVVYGYTLEDYDLIQSKI</sequence>